<feature type="transmembrane region" description="Helical" evidence="7">
    <location>
        <begin position="56"/>
        <end position="75"/>
    </location>
</feature>
<keyword evidence="2" id="KW-0813">Transport</keyword>
<organism evidence="9 10">
    <name type="scientific">Discina gigas</name>
    <dbReference type="NCBI Taxonomy" id="1032678"/>
    <lineage>
        <taxon>Eukaryota</taxon>
        <taxon>Fungi</taxon>
        <taxon>Dikarya</taxon>
        <taxon>Ascomycota</taxon>
        <taxon>Pezizomycotina</taxon>
        <taxon>Pezizomycetes</taxon>
        <taxon>Pezizales</taxon>
        <taxon>Discinaceae</taxon>
        <taxon>Discina</taxon>
    </lineage>
</organism>
<sequence length="550" mass="59514">MGSQVEQRRGVFGGTFAVPTLLFFSFWMFGTLVTMQFGVVLTAASDLVGNSAPPGLILFAYTLPSVLVRAFVPYIKFPSISEIFSFVSLGRASNLTSGGTGAADSGEISREINYAARLTVCATSSFIGLQLLAWADNVGVRMLGIALASLSSNLGDMSFYQLATRYPSMIGCSFGGYAAGSGAAGLLGSFIYTLLTSSFGVTPSAVLSGIGLIPTIMLLTYFSVLPSSKVVREATVISGKDMDRPPVQGTSKGEIIGGLRLGDKIRMVRPMVIGYMTPLAILMFLENITTQGILPTILFHLPFSKKFTSYAGALMSIFKSLRDFYPVFFTVYQSAVFFGRTSITLFRLPGGNSGSSAAYWALCLIEVGLFLSLLNQSWSMAEPRFANTANGNPDANVLFHPFVVVVLIFTMGLCGGLGMSNTYWRVSKKPLPVSVWQAFDKASSKSFCQKERTIDTQEDGISTPLDSEEDENSYFVPRPRLRKLVSSRTYPRGSQEALLQDRADSPRSSSTSLREPSEADVRPQEEETAVREFLISTIALPDTLSYAVGK</sequence>
<evidence type="ECO:0000256" key="8">
    <source>
        <dbReference type="SAM" id="MobiDB-lite"/>
    </source>
</evidence>
<dbReference type="PANTHER" id="PTHR10981:SF0">
    <property type="entry name" value="BATTENIN"/>
    <property type="match status" value="1"/>
</dbReference>
<feature type="region of interest" description="Disordered" evidence="8">
    <location>
        <begin position="486"/>
        <end position="527"/>
    </location>
</feature>
<feature type="transmembrane region" description="Helical" evidence="7">
    <location>
        <begin position="324"/>
        <end position="346"/>
    </location>
</feature>
<dbReference type="PRINTS" id="PR01315">
    <property type="entry name" value="BATTENIN"/>
</dbReference>
<evidence type="ECO:0000313" key="10">
    <source>
        <dbReference type="Proteomes" id="UP001447188"/>
    </source>
</evidence>
<name>A0ABR3GHJ9_9PEZI</name>
<feature type="transmembrane region" description="Helical" evidence="7">
    <location>
        <begin position="398"/>
        <end position="419"/>
    </location>
</feature>
<feature type="transmembrane region" description="Helical" evidence="7">
    <location>
        <begin position="174"/>
        <end position="195"/>
    </location>
</feature>
<keyword evidence="5 7" id="KW-1133">Transmembrane helix</keyword>
<evidence type="ECO:0000256" key="4">
    <source>
        <dbReference type="ARBA" id="ARBA00022970"/>
    </source>
</evidence>
<dbReference type="InterPro" id="IPR003492">
    <property type="entry name" value="Battenin_disease_Cln3"/>
</dbReference>
<gene>
    <name evidence="9" type="primary">BTN1_2</name>
    <name evidence="9" type="ORF">Q9L58_005707</name>
</gene>
<comment type="subcellular location">
    <subcellularLocation>
        <location evidence="1">Endomembrane system</location>
        <topology evidence="1">Multi-pass membrane protein</topology>
    </subcellularLocation>
    <subcellularLocation>
        <location evidence="7">Vacuole membrane</location>
        <topology evidence="7">Multi-pass membrane protein</topology>
    </subcellularLocation>
</comment>
<dbReference type="EMBL" id="JBBBZM010000072">
    <property type="protein sequence ID" value="KAL0635318.1"/>
    <property type="molecule type" value="Genomic_DNA"/>
</dbReference>
<evidence type="ECO:0000256" key="7">
    <source>
        <dbReference type="RuleBase" id="RU361113"/>
    </source>
</evidence>
<dbReference type="Pfam" id="PF02487">
    <property type="entry name" value="CLN3"/>
    <property type="match status" value="2"/>
</dbReference>
<comment type="similarity">
    <text evidence="7">Belongs to the battenin family.</text>
</comment>
<feature type="compositionally biased region" description="Basic and acidic residues" evidence="8">
    <location>
        <begin position="515"/>
        <end position="527"/>
    </location>
</feature>
<evidence type="ECO:0000256" key="2">
    <source>
        <dbReference type="ARBA" id="ARBA00022448"/>
    </source>
</evidence>
<dbReference type="PANTHER" id="PTHR10981">
    <property type="entry name" value="BATTENIN"/>
    <property type="match status" value="1"/>
</dbReference>
<comment type="caution">
    <text evidence="9">The sequence shown here is derived from an EMBL/GenBank/DDBJ whole genome shotgun (WGS) entry which is preliminary data.</text>
</comment>
<keyword evidence="3 7" id="KW-0812">Transmembrane</keyword>
<keyword evidence="4" id="KW-0029">Amino-acid transport</keyword>
<keyword evidence="6 7" id="KW-0472">Membrane</keyword>
<evidence type="ECO:0000313" key="9">
    <source>
        <dbReference type="EMBL" id="KAL0635318.1"/>
    </source>
</evidence>
<dbReference type="Proteomes" id="UP001447188">
    <property type="component" value="Unassembled WGS sequence"/>
</dbReference>
<feature type="transmembrane region" description="Helical" evidence="7">
    <location>
        <begin position="358"/>
        <end position="378"/>
    </location>
</feature>
<keyword evidence="7" id="KW-0926">Vacuole</keyword>
<evidence type="ECO:0000256" key="6">
    <source>
        <dbReference type="ARBA" id="ARBA00023136"/>
    </source>
</evidence>
<evidence type="ECO:0000256" key="5">
    <source>
        <dbReference type="ARBA" id="ARBA00022989"/>
    </source>
</evidence>
<feature type="transmembrane region" description="Helical" evidence="7">
    <location>
        <begin position="21"/>
        <end position="44"/>
    </location>
</feature>
<reference evidence="9 10" key="1">
    <citation type="submission" date="2024-02" db="EMBL/GenBank/DDBJ databases">
        <title>Discinaceae phylogenomics.</title>
        <authorList>
            <person name="Dirks A.C."/>
            <person name="James T.Y."/>
        </authorList>
    </citation>
    <scope>NUCLEOTIDE SEQUENCE [LARGE SCALE GENOMIC DNA]</scope>
    <source>
        <strain evidence="9 10">ACD0624</strain>
    </source>
</reference>
<proteinExistence type="inferred from homology"/>
<keyword evidence="10" id="KW-1185">Reference proteome</keyword>
<protein>
    <recommendedName>
        <fullName evidence="7">Protein BTN</fullName>
    </recommendedName>
</protein>
<evidence type="ECO:0000256" key="1">
    <source>
        <dbReference type="ARBA" id="ARBA00004127"/>
    </source>
</evidence>
<evidence type="ECO:0000256" key="3">
    <source>
        <dbReference type="ARBA" id="ARBA00022692"/>
    </source>
</evidence>
<accession>A0ABR3GHJ9</accession>
<feature type="transmembrane region" description="Helical" evidence="7">
    <location>
        <begin position="201"/>
        <end position="222"/>
    </location>
</feature>
<feature type="transmembrane region" description="Helical" evidence="7">
    <location>
        <begin position="272"/>
        <end position="294"/>
    </location>
</feature>